<protein>
    <submittedName>
        <fullName evidence="4">Class I SAM-dependent methyltransferase</fullName>
        <ecNumber evidence="4">2.1.1.-</ecNumber>
    </submittedName>
</protein>
<keyword evidence="5" id="KW-1185">Reference proteome</keyword>
<name>A0ABD5RGK8_9EURY</name>
<dbReference type="PANTHER" id="PTHR43861:SF1">
    <property type="entry name" value="TRANS-ACONITATE 2-METHYLTRANSFERASE"/>
    <property type="match status" value="1"/>
</dbReference>
<dbReference type="CDD" id="cd02440">
    <property type="entry name" value="AdoMet_MTases"/>
    <property type="match status" value="1"/>
</dbReference>
<dbReference type="InterPro" id="IPR029063">
    <property type="entry name" value="SAM-dependent_MTases_sf"/>
</dbReference>
<dbReference type="Gene3D" id="3.40.50.150">
    <property type="entry name" value="Vaccinia Virus protein VP39"/>
    <property type="match status" value="1"/>
</dbReference>
<organism evidence="4 5">
    <name type="scientific">Salinirubrum litoreum</name>
    <dbReference type="NCBI Taxonomy" id="1126234"/>
    <lineage>
        <taxon>Archaea</taxon>
        <taxon>Methanobacteriati</taxon>
        <taxon>Methanobacteriota</taxon>
        <taxon>Stenosarchaea group</taxon>
        <taxon>Halobacteria</taxon>
        <taxon>Halobacteriales</taxon>
        <taxon>Haloferacaceae</taxon>
        <taxon>Salinirubrum</taxon>
    </lineage>
</organism>
<dbReference type="AlphaFoldDB" id="A0ABD5RGK8"/>
<dbReference type="RefSeq" id="WP_227231214.1">
    <property type="nucleotide sequence ID" value="NZ_JAJCVJ010000003.1"/>
</dbReference>
<dbReference type="EMBL" id="JBHSKX010000004">
    <property type="protein sequence ID" value="MFC5369161.1"/>
    <property type="molecule type" value="Genomic_DNA"/>
</dbReference>
<dbReference type="InterPro" id="IPR041698">
    <property type="entry name" value="Methyltransf_25"/>
</dbReference>
<evidence type="ECO:0000313" key="4">
    <source>
        <dbReference type="EMBL" id="MFC5369161.1"/>
    </source>
</evidence>
<feature type="domain" description="Methyltransferase" evidence="3">
    <location>
        <begin position="54"/>
        <end position="150"/>
    </location>
</feature>
<comment type="caution">
    <text evidence="4">The sequence shown here is derived from an EMBL/GenBank/DDBJ whole genome shotgun (WGS) entry which is preliminary data.</text>
</comment>
<dbReference type="GO" id="GO:0008168">
    <property type="term" value="F:methyltransferase activity"/>
    <property type="evidence" value="ECO:0007669"/>
    <property type="project" value="UniProtKB-KW"/>
</dbReference>
<evidence type="ECO:0000313" key="5">
    <source>
        <dbReference type="Proteomes" id="UP001596201"/>
    </source>
</evidence>
<evidence type="ECO:0000259" key="3">
    <source>
        <dbReference type="Pfam" id="PF13649"/>
    </source>
</evidence>
<dbReference type="EC" id="2.1.1.-" evidence="4"/>
<dbReference type="Proteomes" id="UP001596201">
    <property type="component" value="Unassembled WGS sequence"/>
</dbReference>
<dbReference type="PANTHER" id="PTHR43861">
    <property type="entry name" value="TRANS-ACONITATE 2-METHYLTRANSFERASE-RELATED"/>
    <property type="match status" value="1"/>
</dbReference>
<proteinExistence type="predicted"/>
<accession>A0ABD5RGK8</accession>
<dbReference type="GO" id="GO:0032259">
    <property type="term" value="P:methylation"/>
    <property type="evidence" value="ECO:0007669"/>
    <property type="project" value="UniProtKB-KW"/>
</dbReference>
<reference evidence="4 5" key="1">
    <citation type="journal article" date="2019" name="Int. J. Syst. Evol. Microbiol.">
        <title>The Global Catalogue of Microorganisms (GCM) 10K type strain sequencing project: providing services to taxonomists for standard genome sequencing and annotation.</title>
        <authorList>
            <consortium name="The Broad Institute Genomics Platform"/>
            <consortium name="The Broad Institute Genome Sequencing Center for Infectious Disease"/>
            <person name="Wu L."/>
            <person name="Ma J."/>
        </authorList>
    </citation>
    <scope>NUCLEOTIDE SEQUENCE [LARGE SCALE GENOMIC DNA]</scope>
    <source>
        <strain evidence="4 5">CGMCC 1.12237</strain>
    </source>
</reference>
<keyword evidence="2 4" id="KW-0808">Transferase</keyword>
<sequence length="226" mass="25139">MDDPGRDAQHRSELDRSRRRWDFWSSRWGLVEADTVAVRRETIHQLDLETGDTVLDLGCGPGVNFEMLREVVGPAGQVIAVDLSRAMLKRAQARIDEHGWENVNLLQADATTPVVANNKLDGVVATTAVSATPDVTATVQCAYDSLRPGGRFAVYEIRLVPEGPPKVLNPLIRRFYRLFGNWNSEEDVWLELRARFDAAEFIRAFALGTNYIAVAEKATDEGSPST</sequence>
<dbReference type="Pfam" id="PF13649">
    <property type="entry name" value="Methyltransf_25"/>
    <property type="match status" value="1"/>
</dbReference>
<evidence type="ECO:0000256" key="2">
    <source>
        <dbReference type="ARBA" id="ARBA00022679"/>
    </source>
</evidence>
<evidence type="ECO:0000256" key="1">
    <source>
        <dbReference type="ARBA" id="ARBA00022603"/>
    </source>
</evidence>
<keyword evidence="1 4" id="KW-0489">Methyltransferase</keyword>
<gene>
    <name evidence="4" type="ORF">ACFPJ5_19720</name>
</gene>
<dbReference type="SUPFAM" id="SSF53335">
    <property type="entry name" value="S-adenosyl-L-methionine-dependent methyltransferases"/>
    <property type="match status" value="1"/>
</dbReference>